<keyword evidence="1" id="KW-0472">Membrane</keyword>
<keyword evidence="3" id="KW-1185">Reference proteome</keyword>
<evidence type="ECO:0008006" key="4">
    <source>
        <dbReference type="Google" id="ProtNLM"/>
    </source>
</evidence>
<gene>
    <name evidence="2" type="ORF">KIPB_002263</name>
</gene>
<keyword evidence="1" id="KW-1133">Transmembrane helix</keyword>
<sequence length="313" mass="34520">MVDCTGPKMQALDISLCLGLLFLMFLFGKGINDVRHKRRVATIDLFVATTILCDMVHVGAYRVSTLVTTSLECMTVFVLDYSGGVGGEIVMCCFAHFTYLAIASGTGRRKRVSRGTVTRAYLTATSVTLLALNVAIGSMGLVNTSTDCGNPAICNPDPLCETCYTPCWFNTSPAGDTPLYTFWYEIPTTLIACATSVLLGLGFRLLYVDRKHRSRVRSRSEASSGDVWRSVWLSMPIPLVRMVQVVSLAVYDATLDPSTYTCTDGWYVVGQVMRRPVIPTILAYAVPRVVLLGSDRHRQRTQNRCREALRQAV</sequence>
<keyword evidence="1" id="KW-0812">Transmembrane</keyword>
<organism evidence="2 3">
    <name type="scientific">Kipferlia bialata</name>
    <dbReference type="NCBI Taxonomy" id="797122"/>
    <lineage>
        <taxon>Eukaryota</taxon>
        <taxon>Metamonada</taxon>
        <taxon>Carpediemonas-like organisms</taxon>
        <taxon>Kipferlia</taxon>
    </lineage>
</organism>
<reference evidence="2 3" key="1">
    <citation type="journal article" date="2018" name="PLoS ONE">
        <title>The draft genome of Kipferlia bialata reveals reductive genome evolution in fornicate parasites.</title>
        <authorList>
            <person name="Tanifuji G."/>
            <person name="Takabayashi S."/>
            <person name="Kume K."/>
            <person name="Takagi M."/>
            <person name="Nakayama T."/>
            <person name="Kamikawa R."/>
            <person name="Inagaki Y."/>
            <person name="Hashimoto T."/>
        </authorList>
    </citation>
    <scope>NUCLEOTIDE SEQUENCE [LARGE SCALE GENOMIC DNA]</scope>
    <source>
        <strain evidence="2">NY0173</strain>
    </source>
</reference>
<feature type="transmembrane region" description="Helical" evidence="1">
    <location>
        <begin position="81"/>
        <end position="102"/>
    </location>
</feature>
<proteinExistence type="predicted"/>
<comment type="caution">
    <text evidence="2">The sequence shown here is derived from an EMBL/GenBank/DDBJ whole genome shotgun (WGS) entry which is preliminary data.</text>
</comment>
<feature type="transmembrane region" description="Helical" evidence="1">
    <location>
        <begin position="186"/>
        <end position="207"/>
    </location>
</feature>
<dbReference type="Proteomes" id="UP000265618">
    <property type="component" value="Unassembled WGS sequence"/>
</dbReference>
<accession>A0A9K3CRI5</accession>
<feature type="transmembrane region" description="Helical" evidence="1">
    <location>
        <begin position="122"/>
        <end position="142"/>
    </location>
</feature>
<evidence type="ECO:0000313" key="3">
    <source>
        <dbReference type="Proteomes" id="UP000265618"/>
    </source>
</evidence>
<feature type="transmembrane region" description="Helical" evidence="1">
    <location>
        <begin position="40"/>
        <end position="61"/>
    </location>
</feature>
<dbReference type="AlphaFoldDB" id="A0A9K3CRI5"/>
<feature type="transmembrane region" description="Helical" evidence="1">
    <location>
        <begin position="12"/>
        <end position="28"/>
    </location>
</feature>
<evidence type="ECO:0000256" key="1">
    <source>
        <dbReference type="SAM" id="Phobius"/>
    </source>
</evidence>
<protein>
    <recommendedName>
        <fullName evidence="4">G protein-coupled receptor</fullName>
    </recommendedName>
</protein>
<dbReference type="EMBL" id="BDIP01000362">
    <property type="protein sequence ID" value="GIQ81321.1"/>
    <property type="molecule type" value="Genomic_DNA"/>
</dbReference>
<name>A0A9K3CRI5_9EUKA</name>
<evidence type="ECO:0000313" key="2">
    <source>
        <dbReference type="EMBL" id="GIQ81321.1"/>
    </source>
</evidence>